<dbReference type="Proteomes" id="UP000187203">
    <property type="component" value="Unassembled WGS sequence"/>
</dbReference>
<proteinExistence type="predicted"/>
<evidence type="ECO:0000313" key="1">
    <source>
        <dbReference type="EMBL" id="OMO92006.1"/>
    </source>
</evidence>
<gene>
    <name evidence="1" type="ORF">COLO4_17951</name>
</gene>
<sequence>MANNGGFNFASNLACTLANRTMSCGCFCTIAATSAISELVNCGLYNLPLFKYWSKPERSYISSCMGDRAADCSATRAINMLFMTERATRLFGLCAVLCCSDARQSCRSC</sequence>
<keyword evidence="2" id="KW-1185">Reference proteome</keyword>
<organism evidence="1 2">
    <name type="scientific">Corchorus olitorius</name>
    <dbReference type="NCBI Taxonomy" id="93759"/>
    <lineage>
        <taxon>Eukaryota</taxon>
        <taxon>Viridiplantae</taxon>
        <taxon>Streptophyta</taxon>
        <taxon>Embryophyta</taxon>
        <taxon>Tracheophyta</taxon>
        <taxon>Spermatophyta</taxon>
        <taxon>Magnoliopsida</taxon>
        <taxon>eudicotyledons</taxon>
        <taxon>Gunneridae</taxon>
        <taxon>Pentapetalae</taxon>
        <taxon>rosids</taxon>
        <taxon>malvids</taxon>
        <taxon>Malvales</taxon>
        <taxon>Malvaceae</taxon>
        <taxon>Grewioideae</taxon>
        <taxon>Apeibeae</taxon>
        <taxon>Corchorus</taxon>
    </lineage>
</organism>
<dbReference type="AlphaFoldDB" id="A0A1R3JB37"/>
<comment type="caution">
    <text evidence="1">The sequence shown here is derived from an EMBL/GenBank/DDBJ whole genome shotgun (WGS) entry which is preliminary data.</text>
</comment>
<name>A0A1R3JB37_9ROSI</name>
<reference evidence="2" key="1">
    <citation type="submission" date="2013-09" db="EMBL/GenBank/DDBJ databases">
        <title>Corchorus olitorius genome sequencing.</title>
        <authorList>
            <person name="Alam M."/>
            <person name="Haque M.S."/>
            <person name="Islam M.S."/>
            <person name="Emdad E.M."/>
            <person name="Islam M.M."/>
            <person name="Ahmed B."/>
            <person name="Halim A."/>
            <person name="Hossen Q.M.M."/>
            <person name="Hossain M.Z."/>
            <person name="Ahmed R."/>
            <person name="Khan M.M."/>
            <person name="Islam R."/>
            <person name="Rashid M.M."/>
            <person name="Khan S.A."/>
            <person name="Rahman M.S."/>
            <person name="Alam M."/>
            <person name="Yahiya A.S."/>
            <person name="Khan M.S."/>
            <person name="Azam M.S."/>
            <person name="Haque T."/>
            <person name="Lashkar M.Z.H."/>
            <person name="Akhand A.I."/>
            <person name="Morshed G."/>
            <person name="Roy S."/>
            <person name="Uddin K.S."/>
            <person name="Rabeya T."/>
            <person name="Hossain A.S."/>
            <person name="Chowdhury A."/>
            <person name="Snigdha A.R."/>
            <person name="Mortoza M.S."/>
            <person name="Matin S.A."/>
            <person name="Hoque S.M.E."/>
            <person name="Islam M.K."/>
            <person name="Roy D.K."/>
            <person name="Haider R."/>
            <person name="Moosa M.M."/>
            <person name="Elias S.M."/>
            <person name="Hasan A.M."/>
            <person name="Jahan S."/>
            <person name="Shafiuddin M."/>
            <person name="Mahmood N."/>
            <person name="Shommy N.S."/>
        </authorList>
    </citation>
    <scope>NUCLEOTIDE SEQUENCE [LARGE SCALE GENOMIC DNA]</scope>
    <source>
        <strain evidence="2">cv. O-4</strain>
    </source>
</reference>
<dbReference type="EMBL" id="AWUE01016402">
    <property type="protein sequence ID" value="OMO92006.1"/>
    <property type="molecule type" value="Genomic_DNA"/>
</dbReference>
<accession>A0A1R3JB37</accession>
<evidence type="ECO:0000313" key="2">
    <source>
        <dbReference type="Proteomes" id="UP000187203"/>
    </source>
</evidence>
<protein>
    <submittedName>
        <fullName evidence="1">Uncharacterized protein</fullName>
    </submittedName>
</protein>